<proteinExistence type="predicted"/>
<dbReference type="EMBL" id="AP018400">
    <property type="protein sequence ID" value="BBA92618.1"/>
    <property type="molecule type" value="Genomic_DNA"/>
</dbReference>
<protein>
    <submittedName>
        <fullName evidence="2">ATP-binding protein</fullName>
    </submittedName>
</protein>
<reference evidence="2 3" key="1">
    <citation type="journal article" date="2018" name="Genome Biol. Evol.">
        <title>Complete Genome Sequence of Streptococcus ruminantium sp. nov. GUT-187T (=DSM 104980T =JCM 31869T), the Type Strain of S. ruminantium, and Comparison with Genome Sequences of Streptococcus suis Strains.</title>
        <authorList>
            <person name="Tohya M."/>
            <person name="Sekizaki T."/>
            <person name="Miyoshi-Akiyama T."/>
        </authorList>
    </citation>
    <scope>NUCLEOTIDE SEQUENCE [LARGE SCALE GENOMIC DNA]</scope>
    <source>
        <strain evidence="2 3">GUT187T</strain>
    </source>
</reference>
<dbReference type="OrthoDB" id="869451at2"/>
<dbReference type="Pfam" id="PF04326">
    <property type="entry name" value="SLFN_AlbA_2"/>
    <property type="match status" value="1"/>
</dbReference>
<evidence type="ECO:0000313" key="2">
    <source>
        <dbReference type="EMBL" id="BBA92618.1"/>
    </source>
</evidence>
<dbReference type="PANTHER" id="PTHR30595:SF6">
    <property type="entry name" value="SCHLAFEN ALBA-2 DOMAIN-CONTAINING PROTEIN"/>
    <property type="match status" value="1"/>
</dbReference>
<dbReference type="Gene3D" id="3.30.950.30">
    <property type="entry name" value="Schlafen, AAA domain"/>
    <property type="match status" value="1"/>
</dbReference>
<sequence length="377" mass="45094">MDTSFEDEILSLIKMQREGSYWDYKEKYHSNNAKFVHDIICLANNLVNRDAYLIFGVADDGEIKGISHDENRKSQADIVDMLRNQKFAGGISPFVKLETIQIEDNEIDVLVIYNSKQVPYYLEEQFTRDKSKILPGVIYTRRQDSNTPISSIASSHEVELLWRKRFGLDLLPFDKLSSYIKDRSSWENNSNGKYYKLFPEFTFEEDNDSEDRNRDVFYAHTQMNSNHYFKKYQFKYHQTILYEDEMIVMDSGRYMTSIPKWEFLDNARITKDSLSYRYFTRDSIEWDIHEFLFDSDNHEAAISKRRFLEVILVFENDFEREKFNRFLRENLSSKDLQFIQKPQISSDDERLSQINNHDIKVGRFLNKKLQEYRAVYI</sequence>
<dbReference type="RefSeq" id="WP_120171700.1">
    <property type="nucleotide sequence ID" value="NZ_AP018400.1"/>
</dbReference>
<dbReference type="GeneID" id="52229560"/>
<feature type="domain" description="Schlafen AlbA-2" evidence="1">
    <location>
        <begin position="18"/>
        <end position="149"/>
    </location>
</feature>
<keyword evidence="2" id="KW-0067">ATP-binding</keyword>
<name>A0A2Z5U3L4_9STRE</name>
<gene>
    <name evidence="2" type="ORF">SR187_5050</name>
</gene>
<organism evidence="2 3">
    <name type="scientific">Streptococcus ruminantium</name>
    <dbReference type="NCBI Taxonomy" id="1917441"/>
    <lineage>
        <taxon>Bacteria</taxon>
        <taxon>Bacillati</taxon>
        <taxon>Bacillota</taxon>
        <taxon>Bacilli</taxon>
        <taxon>Lactobacillales</taxon>
        <taxon>Streptococcaceae</taxon>
        <taxon>Streptococcus</taxon>
    </lineage>
</organism>
<dbReference type="GO" id="GO:0005524">
    <property type="term" value="F:ATP binding"/>
    <property type="evidence" value="ECO:0007669"/>
    <property type="project" value="UniProtKB-KW"/>
</dbReference>
<accession>A0A2Z5U3L4</accession>
<dbReference type="AlphaFoldDB" id="A0A2Z5U3L4"/>
<evidence type="ECO:0000313" key="3">
    <source>
        <dbReference type="Proteomes" id="UP000269331"/>
    </source>
</evidence>
<dbReference type="KEGG" id="srq:SR187_5050"/>
<dbReference type="InterPro" id="IPR007421">
    <property type="entry name" value="Schlafen_AlbA_2_dom"/>
</dbReference>
<dbReference type="InterPro" id="IPR038461">
    <property type="entry name" value="Schlafen_AlbA_2_dom_sf"/>
</dbReference>
<dbReference type="PANTHER" id="PTHR30595">
    <property type="entry name" value="GLPR-RELATED TRANSCRIPTIONAL REPRESSOR"/>
    <property type="match status" value="1"/>
</dbReference>
<dbReference type="Proteomes" id="UP000269331">
    <property type="component" value="Chromosome"/>
</dbReference>
<keyword evidence="2" id="KW-0547">Nucleotide-binding</keyword>
<evidence type="ECO:0000259" key="1">
    <source>
        <dbReference type="Pfam" id="PF04326"/>
    </source>
</evidence>